<feature type="non-terminal residue" evidence="2">
    <location>
        <position position="1"/>
    </location>
</feature>
<sequence>SLTISINLVASFSQNHLEAVWAQASLYRTLLDVLQHGGATPPRVGGISLAPSFPQGCRKVHEVLCMEYLAVNFPRLVPLWAMLASLLVEVADVAISIVPVLEAVLVVIVVVAVAPPFPIRRHRPIADCSSHLPRLVALGLVRVTPREVQSSLSHSPRQQGSSSRCRGPVVAWAAWLPWPSSPRVGDQGFSWCGLWWVAFLSPASQPRSTSAAMWRLERSVVGASCGEVMHLTFDELQCVFLGFVALLQNIHTKKRNRLEQKRLNNLVYVQYNQRLKDIFQTMKENPGKKDPLVVDELDATNEWLVHHPNLDQEDRVFEGEDFTWASVDEELWVLVMQFKDEDEDEDGIHDGDGDEDNDIDDDETNNEDWRNEDDLDLSDA</sequence>
<comment type="caution">
    <text evidence="2">The sequence shown here is derived from an EMBL/GenBank/DDBJ whole genome shotgun (WGS) entry which is preliminary data.</text>
</comment>
<keyword evidence="3" id="KW-1185">Reference proteome</keyword>
<evidence type="ECO:0000256" key="1">
    <source>
        <dbReference type="SAM" id="MobiDB-lite"/>
    </source>
</evidence>
<organism evidence="2 3">
    <name type="scientific">Colocasia esculenta</name>
    <name type="common">Wild taro</name>
    <name type="synonym">Arum esculentum</name>
    <dbReference type="NCBI Taxonomy" id="4460"/>
    <lineage>
        <taxon>Eukaryota</taxon>
        <taxon>Viridiplantae</taxon>
        <taxon>Streptophyta</taxon>
        <taxon>Embryophyta</taxon>
        <taxon>Tracheophyta</taxon>
        <taxon>Spermatophyta</taxon>
        <taxon>Magnoliopsida</taxon>
        <taxon>Liliopsida</taxon>
        <taxon>Araceae</taxon>
        <taxon>Aroideae</taxon>
        <taxon>Colocasieae</taxon>
        <taxon>Colocasia</taxon>
    </lineage>
</organism>
<name>A0A843UNS3_COLES</name>
<evidence type="ECO:0000313" key="2">
    <source>
        <dbReference type="EMBL" id="MQL81509.1"/>
    </source>
</evidence>
<dbReference type="AlphaFoldDB" id="A0A843UNS3"/>
<dbReference type="Proteomes" id="UP000652761">
    <property type="component" value="Unassembled WGS sequence"/>
</dbReference>
<proteinExistence type="predicted"/>
<feature type="region of interest" description="Disordered" evidence="1">
    <location>
        <begin position="342"/>
        <end position="380"/>
    </location>
</feature>
<protein>
    <submittedName>
        <fullName evidence="2">Uncharacterized protein</fullName>
    </submittedName>
</protein>
<reference evidence="2" key="1">
    <citation type="submission" date="2017-07" db="EMBL/GenBank/DDBJ databases">
        <title>Taro Niue Genome Assembly and Annotation.</title>
        <authorList>
            <person name="Atibalentja N."/>
            <person name="Keating K."/>
            <person name="Fields C.J."/>
        </authorList>
    </citation>
    <scope>NUCLEOTIDE SEQUENCE</scope>
    <source>
        <strain evidence="2">Niue_2</strain>
        <tissue evidence="2">Leaf</tissue>
    </source>
</reference>
<evidence type="ECO:0000313" key="3">
    <source>
        <dbReference type="Proteomes" id="UP000652761"/>
    </source>
</evidence>
<accession>A0A843UNS3</accession>
<dbReference type="EMBL" id="NMUH01000571">
    <property type="protein sequence ID" value="MQL81509.1"/>
    <property type="molecule type" value="Genomic_DNA"/>
</dbReference>
<gene>
    <name evidence="2" type="ORF">Taro_013971</name>
</gene>